<dbReference type="GO" id="GO:0055086">
    <property type="term" value="P:nucleobase-containing small molecule metabolic process"/>
    <property type="evidence" value="ECO:0007669"/>
    <property type="project" value="UniProtKB-ARBA"/>
</dbReference>
<dbReference type="NCBIfam" id="NF005314">
    <property type="entry name" value="PRK06848.1"/>
    <property type="match status" value="1"/>
</dbReference>
<dbReference type="GO" id="GO:0008270">
    <property type="term" value="F:zinc ion binding"/>
    <property type="evidence" value="ECO:0007669"/>
    <property type="project" value="InterPro"/>
</dbReference>
<proteinExistence type="inferred from homology"/>
<dbReference type="GO" id="GO:0004126">
    <property type="term" value="F:cytidine deaminase activity"/>
    <property type="evidence" value="ECO:0007669"/>
    <property type="project" value="UniProtKB-ARBA"/>
</dbReference>
<evidence type="ECO:0000256" key="2">
    <source>
        <dbReference type="ARBA" id="ARBA00022723"/>
    </source>
</evidence>
<keyword evidence="7" id="KW-1185">Reference proteome</keyword>
<feature type="domain" description="CMP/dCMP-type deaminase" evidence="5">
    <location>
        <begin position="6"/>
        <end position="127"/>
    </location>
</feature>
<dbReference type="OrthoDB" id="9795347at2"/>
<dbReference type="CDD" id="cd01283">
    <property type="entry name" value="cytidine_deaminase"/>
    <property type="match status" value="1"/>
</dbReference>
<evidence type="ECO:0000313" key="6">
    <source>
        <dbReference type="EMBL" id="AFY91458.1"/>
    </source>
</evidence>
<dbReference type="InterPro" id="IPR002125">
    <property type="entry name" value="CMP_dCMP_dom"/>
</dbReference>
<dbReference type="GO" id="GO:0005829">
    <property type="term" value="C:cytosol"/>
    <property type="evidence" value="ECO:0007669"/>
    <property type="project" value="TreeGrafter"/>
</dbReference>
<keyword evidence="3" id="KW-0378">Hydrolase</keyword>
<dbReference type="SUPFAM" id="SSF53927">
    <property type="entry name" value="Cytidine deaminase-like"/>
    <property type="match status" value="1"/>
</dbReference>
<accession>K9UA17</accession>
<sequence length="128" mass="13893">MSSLSSIDRELIEQARSIISKRFKQDYHHIGAALRTKSGRVFAAVHLEANVGRVAVCAEAIAIGMAAAVGDTELETIVAVDPQGNIVSPCGMCRELISDYAPDCQTIISEQKIVTIGELLPHKYQRID</sequence>
<dbReference type="AlphaFoldDB" id="K9UA17"/>
<gene>
    <name evidence="6" type="ORF">Cha6605_0152</name>
</gene>
<dbReference type="Pfam" id="PF00383">
    <property type="entry name" value="dCMP_cyt_deam_1"/>
    <property type="match status" value="1"/>
</dbReference>
<dbReference type="eggNOG" id="COG0295">
    <property type="taxonomic scope" value="Bacteria"/>
</dbReference>
<evidence type="ECO:0000259" key="5">
    <source>
        <dbReference type="PROSITE" id="PS51747"/>
    </source>
</evidence>
<dbReference type="RefSeq" id="WP_015157653.1">
    <property type="nucleotide sequence ID" value="NC_019697.1"/>
</dbReference>
<protein>
    <submittedName>
        <fullName evidence="6">Cytidine deaminase</fullName>
    </submittedName>
</protein>
<dbReference type="GO" id="GO:0042802">
    <property type="term" value="F:identical protein binding"/>
    <property type="evidence" value="ECO:0007669"/>
    <property type="project" value="UniProtKB-ARBA"/>
</dbReference>
<organism evidence="6 7">
    <name type="scientific">Chamaesiphon minutus (strain ATCC 27169 / PCC 6605)</name>
    <dbReference type="NCBI Taxonomy" id="1173020"/>
    <lineage>
        <taxon>Bacteria</taxon>
        <taxon>Bacillati</taxon>
        <taxon>Cyanobacteriota</taxon>
        <taxon>Cyanophyceae</taxon>
        <taxon>Gomontiellales</taxon>
        <taxon>Chamaesiphonaceae</taxon>
        <taxon>Chamaesiphon</taxon>
    </lineage>
</organism>
<dbReference type="Gene3D" id="3.40.140.10">
    <property type="entry name" value="Cytidine Deaminase, domain 2"/>
    <property type="match status" value="1"/>
</dbReference>
<dbReference type="InterPro" id="IPR016192">
    <property type="entry name" value="APOBEC/CMP_deaminase_Zn-bd"/>
</dbReference>
<evidence type="ECO:0000313" key="7">
    <source>
        <dbReference type="Proteomes" id="UP000010366"/>
    </source>
</evidence>
<dbReference type="Proteomes" id="UP000010366">
    <property type="component" value="Chromosome"/>
</dbReference>
<dbReference type="PROSITE" id="PS51747">
    <property type="entry name" value="CYT_DCMP_DEAMINASES_2"/>
    <property type="match status" value="1"/>
</dbReference>
<name>K9UA17_CHAP6</name>
<dbReference type="InterPro" id="IPR016193">
    <property type="entry name" value="Cytidine_deaminase-like"/>
</dbReference>
<keyword evidence="2" id="KW-0479">Metal-binding</keyword>
<keyword evidence="4" id="KW-0862">Zinc</keyword>
<dbReference type="HOGENOM" id="CLU_097262_4_1_3"/>
<dbReference type="PROSITE" id="PS00903">
    <property type="entry name" value="CYT_DCMP_DEAMINASES_1"/>
    <property type="match status" value="1"/>
</dbReference>
<comment type="similarity">
    <text evidence="1">Belongs to the cytidine and deoxycytidylate deaminase family.</text>
</comment>
<dbReference type="InterPro" id="IPR050202">
    <property type="entry name" value="Cyt/Deoxycyt_deaminase"/>
</dbReference>
<dbReference type="PANTHER" id="PTHR11644">
    <property type="entry name" value="CYTIDINE DEAMINASE"/>
    <property type="match status" value="1"/>
</dbReference>
<evidence type="ECO:0000256" key="4">
    <source>
        <dbReference type="ARBA" id="ARBA00022833"/>
    </source>
</evidence>
<evidence type="ECO:0000256" key="3">
    <source>
        <dbReference type="ARBA" id="ARBA00022801"/>
    </source>
</evidence>
<dbReference type="KEGG" id="cmp:Cha6605_0152"/>
<dbReference type="EMBL" id="CP003600">
    <property type="protein sequence ID" value="AFY91458.1"/>
    <property type="molecule type" value="Genomic_DNA"/>
</dbReference>
<dbReference type="PANTHER" id="PTHR11644:SF2">
    <property type="entry name" value="CYTIDINE DEAMINASE"/>
    <property type="match status" value="1"/>
</dbReference>
<dbReference type="GO" id="GO:0072527">
    <property type="term" value="P:pyrimidine-containing compound metabolic process"/>
    <property type="evidence" value="ECO:0007669"/>
    <property type="project" value="UniProtKB-ARBA"/>
</dbReference>
<reference evidence="6 7" key="1">
    <citation type="submission" date="2012-05" db="EMBL/GenBank/DDBJ databases">
        <title>Finished chromosome of genome of Chamaesiphon sp. PCC 6605.</title>
        <authorList>
            <consortium name="US DOE Joint Genome Institute"/>
            <person name="Gugger M."/>
            <person name="Coursin T."/>
            <person name="Rippka R."/>
            <person name="Tandeau De Marsac N."/>
            <person name="Huntemann M."/>
            <person name="Wei C.-L."/>
            <person name="Han J."/>
            <person name="Detter J.C."/>
            <person name="Han C."/>
            <person name="Tapia R."/>
            <person name="Chen A."/>
            <person name="Kyrpides N."/>
            <person name="Mavromatis K."/>
            <person name="Markowitz V."/>
            <person name="Szeto E."/>
            <person name="Ivanova N."/>
            <person name="Pagani I."/>
            <person name="Pati A."/>
            <person name="Goodwin L."/>
            <person name="Nordberg H.P."/>
            <person name="Cantor M.N."/>
            <person name="Hua S.X."/>
            <person name="Woyke T."/>
            <person name="Kerfeld C.A."/>
        </authorList>
    </citation>
    <scope>NUCLEOTIDE SEQUENCE [LARGE SCALE GENOMIC DNA]</scope>
    <source>
        <strain evidence="7">ATCC 27169 / PCC 6605</strain>
    </source>
</reference>
<dbReference type="PATRIC" id="fig|1173020.3.peg.177"/>
<dbReference type="STRING" id="1173020.Cha6605_0152"/>
<evidence type="ECO:0000256" key="1">
    <source>
        <dbReference type="ARBA" id="ARBA00006576"/>
    </source>
</evidence>